<dbReference type="Proteomes" id="UP000199296">
    <property type="component" value="Unassembled WGS sequence"/>
</dbReference>
<dbReference type="Pfam" id="PF12766">
    <property type="entry name" value="Pyridox_oxase_2"/>
    <property type="match status" value="1"/>
</dbReference>
<dbReference type="InterPro" id="IPR024624">
    <property type="entry name" value="Pyridox_Oxase_Alr4036_FMN-bd"/>
</dbReference>
<dbReference type="RefSeq" id="WP_093367275.1">
    <property type="nucleotide sequence ID" value="NZ_FNCW01000005.1"/>
</dbReference>
<dbReference type="InterPro" id="IPR000659">
    <property type="entry name" value="Pyridox_Oxase"/>
</dbReference>
<protein>
    <submittedName>
        <fullName evidence="6">Pyridoxine/pyridoxamine 5'-phosphate oxidase</fullName>
    </submittedName>
</protein>
<evidence type="ECO:0000256" key="4">
    <source>
        <dbReference type="ARBA" id="ARBA00023002"/>
    </source>
</evidence>
<comment type="cofactor">
    <cofactor evidence="1">
        <name>FMN</name>
        <dbReference type="ChEBI" id="CHEBI:58210"/>
    </cofactor>
</comment>
<evidence type="ECO:0000313" key="6">
    <source>
        <dbReference type="EMBL" id="SDG69511.1"/>
    </source>
</evidence>
<evidence type="ECO:0000313" key="7">
    <source>
        <dbReference type="Proteomes" id="UP000199296"/>
    </source>
</evidence>
<dbReference type="SUPFAM" id="SSF50475">
    <property type="entry name" value="FMN-binding split barrel"/>
    <property type="match status" value="1"/>
</dbReference>
<dbReference type="GO" id="GO:0004733">
    <property type="term" value="F:pyridoxamine phosphate oxidase activity"/>
    <property type="evidence" value="ECO:0007669"/>
    <property type="project" value="InterPro"/>
</dbReference>
<evidence type="ECO:0000256" key="1">
    <source>
        <dbReference type="ARBA" id="ARBA00001917"/>
    </source>
</evidence>
<keyword evidence="2" id="KW-0285">Flavoprotein</keyword>
<feature type="domain" description="Pyridoxamine 5'-phosphate oxidase Alr4036 family FMN-binding" evidence="5">
    <location>
        <begin position="13"/>
        <end position="95"/>
    </location>
</feature>
<dbReference type="InterPro" id="IPR012349">
    <property type="entry name" value="Split_barrel_FMN-bd"/>
</dbReference>
<dbReference type="EMBL" id="FNCW01000005">
    <property type="protein sequence ID" value="SDG69511.1"/>
    <property type="molecule type" value="Genomic_DNA"/>
</dbReference>
<dbReference type="OrthoDB" id="1493996at2"/>
<evidence type="ECO:0000259" key="5">
    <source>
        <dbReference type="Pfam" id="PF12766"/>
    </source>
</evidence>
<dbReference type="AlphaFoldDB" id="A0A1G7WC67"/>
<name>A0A1G7WC67_9FLAO</name>
<evidence type="ECO:0000256" key="2">
    <source>
        <dbReference type="ARBA" id="ARBA00022630"/>
    </source>
</evidence>
<dbReference type="PANTHER" id="PTHR10851">
    <property type="entry name" value="PYRIDOXINE-5-PHOSPHATE OXIDASE"/>
    <property type="match status" value="1"/>
</dbReference>
<keyword evidence="3" id="KW-0288">FMN</keyword>
<proteinExistence type="predicted"/>
<keyword evidence="7" id="KW-1185">Reference proteome</keyword>
<keyword evidence="4" id="KW-0560">Oxidoreductase</keyword>
<dbReference type="STRING" id="470826.SAMN04488027_105126"/>
<organism evidence="6 7">
    <name type="scientific">Psychroflexus sediminis</name>
    <dbReference type="NCBI Taxonomy" id="470826"/>
    <lineage>
        <taxon>Bacteria</taxon>
        <taxon>Pseudomonadati</taxon>
        <taxon>Bacteroidota</taxon>
        <taxon>Flavobacteriia</taxon>
        <taxon>Flavobacteriales</taxon>
        <taxon>Flavobacteriaceae</taxon>
        <taxon>Psychroflexus</taxon>
    </lineage>
</organism>
<accession>A0A1G7WC67</accession>
<evidence type="ECO:0000256" key="3">
    <source>
        <dbReference type="ARBA" id="ARBA00022643"/>
    </source>
</evidence>
<gene>
    <name evidence="6" type="ORF">SAMN04488027_105126</name>
</gene>
<dbReference type="PANTHER" id="PTHR10851:SF3">
    <property type="entry name" value="PYRIDOXINE_PYRIDOXAMINE 5'-PHOSPHATE OXIDASE 2"/>
    <property type="match status" value="1"/>
</dbReference>
<sequence>MLNQILEDLKNEVKSGYLKKKHPFRYPSLASIEDNSPTQRTVVLRDTSDDFELIMYTDERSDKISQFENNPNSSLLFYNHKKLLQVKIEGKMKMIKSGEEYKKYWSKVQGKSQKDFITQKPPGTPIENPDEIEYKEDEHHFCLLKLVPERMESLQLKRPNHIRAVFEKSNDWEGQFLNP</sequence>
<dbReference type="GO" id="GO:0008615">
    <property type="term" value="P:pyridoxine biosynthetic process"/>
    <property type="evidence" value="ECO:0007669"/>
    <property type="project" value="InterPro"/>
</dbReference>
<dbReference type="GO" id="GO:0010181">
    <property type="term" value="F:FMN binding"/>
    <property type="evidence" value="ECO:0007669"/>
    <property type="project" value="InterPro"/>
</dbReference>
<dbReference type="Gene3D" id="2.30.110.10">
    <property type="entry name" value="Electron Transport, Fmn-binding Protein, Chain A"/>
    <property type="match status" value="1"/>
</dbReference>
<reference evidence="6 7" key="1">
    <citation type="submission" date="2016-10" db="EMBL/GenBank/DDBJ databases">
        <authorList>
            <person name="de Groot N.N."/>
        </authorList>
    </citation>
    <scope>NUCLEOTIDE SEQUENCE [LARGE SCALE GENOMIC DNA]</scope>
    <source>
        <strain evidence="6 7">DSM 19803</strain>
    </source>
</reference>